<evidence type="ECO:0000313" key="14">
    <source>
        <dbReference type="EMBL" id="CAB4674450.1"/>
    </source>
</evidence>
<dbReference type="GO" id="GO:0008270">
    <property type="term" value="F:zinc ion binding"/>
    <property type="evidence" value="ECO:0007669"/>
    <property type="project" value="UniProtKB-KW"/>
</dbReference>
<dbReference type="EMBL" id="CAEZXE010000034">
    <property type="protein sequence ID" value="CAB4674450.1"/>
    <property type="molecule type" value="Genomic_DNA"/>
</dbReference>
<dbReference type="InterPro" id="IPR020568">
    <property type="entry name" value="Ribosomal_Su5_D2-typ_SF"/>
</dbReference>
<sequence>MAKLRAVFRCTECGTSVPKWVGRCPGCEGWNTLVEELDDVSKVSSAALLGKRDAPVPISEVDAHEWQPKPTGIGELDRVLSGGLVPGSVTLVGGEPGIGKSTLLLQAVASIAASGSKVLYVSAEESKQQVRLRAERLNALQPDLWLASETAVPHILSSVDEINPAVLVVDSIQTVHTPDISSASGSVSQVRESAARLVTTAKERGLSVVLVGHVTKEGGLAGPRVLEHIVDTVLAFEGDRHHALRLLRAVKHRFGATDQLGLFEMSQQGLLGVPDPSRLFLADRRKGVAGSVIVPTMEGDRPLLVEVQALVAHSELPSPRRSAQGLDSGRLSLLLAVLSERAGVTFEKRDVYALAVGGVKIVEPAADLGVALALASSRFNTPIPEDLVVCGEIGLGGELRQVAQGERRLAEAARLGFTRALVPRLAPDAPEGMKTIRAGTLAEAVAAVGIGDSNSSEF</sequence>
<dbReference type="HAMAP" id="MF_01498">
    <property type="entry name" value="RadA_bact"/>
    <property type="match status" value="1"/>
</dbReference>
<keyword evidence="3" id="KW-0227">DNA damage</keyword>
<dbReference type="InterPro" id="IPR014721">
    <property type="entry name" value="Ribsml_uS5_D2-typ_fold_subgr"/>
</dbReference>
<keyword evidence="6" id="KW-0862">Zinc</keyword>
<dbReference type="AlphaFoldDB" id="A0A6J6MJN6"/>
<keyword evidence="9" id="KW-0238">DNA-binding</keyword>
<keyword evidence="4" id="KW-0863">Zinc-finger</keyword>
<accession>A0A6J6MJN6</accession>
<dbReference type="SUPFAM" id="SSF52540">
    <property type="entry name" value="P-loop containing nucleoside triphosphate hydrolases"/>
    <property type="match status" value="1"/>
</dbReference>
<keyword evidence="1" id="KW-0479">Metal-binding</keyword>
<protein>
    <submittedName>
        <fullName evidence="14">Unannotated protein</fullName>
    </submittedName>
</protein>
<dbReference type="GO" id="GO:0016787">
    <property type="term" value="F:hydrolase activity"/>
    <property type="evidence" value="ECO:0007669"/>
    <property type="project" value="UniProtKB-KW"/>
</dbReference>
<dbReference type="GO" id="GO:0140664">
    <property type="term" value="F:ATP-dependent DNA damage sensor activity"/>
    <property type="evidence" value="ECO:0007669"/>
    <property type="project" value="InterPro"/>
</dbReference>
<name>A0A6J6MJN6_9ZZZZ</name>
<dbReference type="GO" id="GO:0003684">
    <property type="term" value="F:damaged DNA binding"/>
    <property type="evidence" value="ECO:0007669"/>
    <property type="project" value="InterPro"/>
</dbReference>
<dbReference type="PRINTS" id="PR01874">
    <property type="entry name" value="DNAREPAIRADA"/>
</dbReference>
<dbReference type="GO" id="GO:0000725">
    <property type="term" value="P:recombinational repair"/>
    <property type="evidence" value="ECO:0007669"/>
    <property type="project" value="TreeGrafter"/>
</dbReference>
<evidence type="ECO:0000256" key="10">
    <source>
        <dbReference type="ARBA" id="ARBA00023204"/>
    </source>
</evidence>
<evidence type="ECO:0000313" key="12">
    <source>
        <dbReference type="EMBL" id="CAB4554652.1"/>
    </source>
</evidence>
<evidence type="ECO:0000256" key="6">
    <source>
        <dbReference type="ARBA" id="ARBA00022833"/>
    </source>
</evidence>
<dbReference type="Pfam" id="PF18073">
    <property type="entry name" value="Zn_ribbon_LapB"/>
    <property type="match status" value="1"/>
</dbReference>
<keyword evidence="8" id="KW-0346">Stress response</keyword>
<dbReference type="GO" id="GO:0005829">
    <property type="term" value="C:cytosol"/>
    <property type="evidence" value="ECO:0007669"/>
    <property type="project" value="TreeGrafter"/>
</dbReference>
<evidence type="ECO:0000256" key="5">
    <source>
        <dbReference type="ARBA" id="ARBA00022801"/>
    </source>
</evidence>
<dbReference type="Pfam" id="PF13481">
    <property type="entry name" value="AAA_25"/>
    <property type="match status" value="1"/>
</dbReference>
<feature type="domain" description="RecA family profile 1" evidence="11">
    <location>
        <begin position="65"/>
        <end position="214"/>
    </location>
</feature>
<evidence type="ECO:0000256" key="2">
    <source>
        <dbReference type="ARBA" id="ARBA00022741"/>
    </source>
</evidence>
<evidence type="ECO:0000256" key="1">
    <source>
        <dbReference type="ARBA" id="ARBA00022723"/>
    </source>
</evidence>
<keyword evidence="7" id="KW-0067">ATP-binding</keyword>
<dbReference type="InterPro" id="IPR004504">
    <property type="entry name" value="DNA_repair_RadA"/>
</dbReference>
<dbReference type="InterPro" id="IPR027417">
    <property type="entry name" value="P-loop_NTPase"/>
</dbReference>
<keyword evidence="5" id="KW-0378">Hydrolase</keyword>
<dbReference type="InterPro" id="IPR041166">
    <property type="entry name" value="Rubredoxin_2"/>
</dbReference>
<dbReference type="PANTHER" id="PTHR32472:SF10">
    <property type="entry name" value="DNA REPAIR PROTEIN RADA-LIKE PROTEIN"/>
    <property type="match status" value="1"/>
</dbReference>
<evidence type="ECO:0000313" key="13">
    <source>
        <dbReference type="EMBL" id="CAB4566496.1"/>
    </source>
</evidence>
<dbReference type="GO" id="GO:0005524">
    <property type="term" value="F:ATP binding"/>
    <property type="evidence" value="ECO:0007669"/>
    <property type="project" value="UniProtKB-KW"/>
</dbReference>
<evidence type="ECO:0000256" key="4">
    <source>
        <dbReference type="ARBA" id="ARBA00022771"/>
    </source>
</evidence>
<gene>
    <name evidence="13" type="ORF">UFOPK1495_01804</name>
    <name evidence="12" type="ORF">UFOPK1603_00125</name>
    <name evidence="14" type="ORF">UFOPK2350_00553</name>
</gene>
<evidence type="ECO:0000256" key="9">
    <source>
        <dbReference type="ARBA" id="ARBA00023125"/>
    </source>
</evidence>
<dbReference type="EMBL" id="CAEZTG010000006">
    <property type="protein sequence ID" value="CAB4554652.1"/>
    <property type="molecule type" value="Genomic_DNA"/>
</dbReference>
<dbReference type="InterPro" id="IPR003593">
    <property type="entry name" value="AAA+_ATPase"/>
</dbReference>
<dbReference type="EMBL" id="CAEZSU010000267">
    <property type="protein sequence ID" value="CAB4566496.1"/>
    <property type="molecule type" value="Genomic_DNA"/>
</dbReference>
<proteinExistence type="inferred from homology"/>
<evidence type="ECO:0000259" key="11">
    <source>
        <dbReference type="PROSITE" id="PS50162"/>
    </source>
</evidence>
<dbReference type="SMART" id="SM00382">
    <property type="entry name" value="AAA"/>
    <property type="match status" value="1"/>
</dbReference>
<evidence type="ECO:0000256" key="3">
    <source>
        <dbReference type="ARBA" id="ARBA00022763"/>
    </source>
</evidence>
<dbReference type="InterPro" id="IPR020588">
    <property type="entry name" value="RecA_ATP-bd"/>
</dbReference>
<dbReference type="PANTHER" id="PTHR32472">
    <property type="entry name" value="DNA REPAIR PROTEIN RADA"/>
    <property type="match status" value="1"/>
</dbReference>
<keyword evidence="10" id="KW-0234">DNA repair</keyword>
<reference evidence="14" key="1">
    <citation type="submission" date="2020-05" db="EMBL/GenBank/DDBJ databases">
        <authorList>
            <person name="Chiriac C."/>
            <person name="Salcher M."/>
            <person name="Ghai R."/>
            <person name="Kavagutti S V."/>
        </authorList>
    </citation>
    <scope>NUCLEOTIDE SEQUENCE</scope>
</reference>
<keyword evidence="2" id="KW-0547">Nucleotide-binding</keyword>
<evidence type="ECO:0000256" key="8">
    <source>
        <dbReference type="ARBA" id="ARBA00023016"/>
    </source>
</evidence>
<dbReference type="Gene3D" id="3.40.50.300">
    <property type="entry name" value="P-loop containing nucleotide triphosphate hydrolases"/>
    <property type="match status" value="1"/>
</dbReference>
<dbReference type="FunFam" id="3.40.50.300:FF:000050">
    <property type="entry name" value="DNA repair protein RadA"/>
    <property type="match status" value="1"/>
</dbReference>
<dbReference type="PROSITE" id="PS50162">
    <property type="entry name" value="RECA_2"/>
    <property type="match status" value="1"/>
</dbReference>
<dbReference type="SUPFAM" id="SSF54211">
    <property type="entry name" value="Ribosomal protein S5 domain 2-like"/>
    <property type="match status" value="1"/>
</dbReference>
<dbReference type="Gene3D" id="3.30.230.10">
    <property type="match status" value="1"/>
</dbReference>
<organism evidence="14">
    <name type="scientific">freshwater metagenome</name>
    <dbReference type="NCBI Taxonomy" id="449393"/>
    <lineage>
        <taxon>unclassified sequences</taxon>
        <taxon>metagenomes</taxon>
        <taxon>ecological metagenomes</taxon>
    </lineage>
</organism>
<dbReference type="NCBIfam" id="TIGR00416">
    <property type="entry name" value="sms"/>
    <property type="match status" value="1"/>
</dbReference>
<dbReference type="CDD" id="cd01121">
    <property type="entry name" value="RadA_SMS_N"/>
    <property type="match status" value="1"/>
</dbReference>
<evidence type="ECO:0000256" key="7">
    <source>
        <dbReference type="ARBA" id="ARBA00022840"/>
    </source>
</evidence>